<reference evidence="1" key="1">
    <citation type="submission" date="2020-02" db="EMBL/GenBank/DDBJ databases">
        <authorList>
            <person name="Meier V. D."/>
        </authorList>
    </citation>
    <scope>NUCLEOTIDE SEQUENCE</scope>
    <source>
        <strain evidence="1">AVDCRST_MAG11</strain>
    </source>
</reference>
<feature type="non-terminal residue" evidence="1">
    <location>
        <position position="1"/>
    </location>
</feature>
<gene>
    <name evidence="1" type="ORF">AVDCRST_MAG11-2222</name>
</gene>
<dbReference type="EMBL" id="CADCTU010000515">
    <property type="protein sequence ID" value="CAA9325880.1"/>
    <property type="molecule type" value="Genomic_DNA"/>
</dbReference>
<accession>A0A6J4L9F1</accession>
<proteinExistence type="predicted"/>
<protein>
    <submittedName>
        <fullName evidence="1">Uncharacterized protein</fullName>
    </submittedName>
</protein>
<organism evidence="1">
    <name type="scientific">uncultured Gemmatimonadaceae bacterium</name>
    <dbReference type="NCBI Taxonomy" id="246130"/>
    <lineage>
        <taxon>Bacteria</taxon>
        <taxon>Pseudomonadati</taxon>
        <taxon>Gemmatimonadota</taxon>
        <taxon>Gemmatimonadia</taxon>
        <taxon>Gemmatimonadales</taxon>
        <taxon>Gemmatimonadaceae</taxon>
        <taxon>environmental samples</taxon>
    </lineage>
</organism>
<sequence>ADRLPRARRVVLASGSSVEHHVPDRGVADDPEHHVTAAVAV</sequence>
<dbReference type="AlphaFoldDB" id="A0A6J4L9F1"/>
<evidence type="ECO:0000313" key="1">
    <source>
        <dbReference type="EMBL" id="CAA9325880.1"/>
    </source>
</evidence>
<name>A0A6J4L9F1_9BACT</name>
<feature type="non-terminal residue" evidence="1">
    <location>
        <position position="41"/>
    </location>
</feature>